<keyword evidence="3" id="KW-1185">Reference proteome</keyword>
<proteinExistence type="predicted"/>
<gene>
    <name evidence="2" type="ORF">KPS_000253</name>
</gene>
<dbReference type="EMBL" id="CP133659">
    <property type="protein sequence ID" value="WMW65744.1"/>
    <property type="molecule type" value="Genomic_DNA"/>
</dbReference>
<reference evidence="2" key="1">
    <citation type="submission" date="2023-09" db="EMBL/GenBank/DDBJ databases">
        <authorList>
            <consortium name="CW5 consortium"/>
            <person name="Lu C.-W."/>
        </authorList>
    </citation>
    <scope>NUCLEOTIDE SEQUENCE</scope>
    <source>
        <strain evidence="2">KPS</strain>
    </source>
</reference>
<sequence length="286" mass="31776">MEKSITIDDRPFYFSFLEGEVMSVNKHSTTRVTGHGGGGAISTTNLQGVSGNIRDISISSTVETETEIWLKDRNDKETRISLKNTDIPCRQGHRVACVIIGDDSTRWISSFINFNARKITRLISNDELFEMLKIRDVPAKTKRVGLVAAIAAFTTCTVAGFAFSVMKETGAPLVLGTISGLIFSSMLTKRVEIPREPGYIANTKAFEDERDNAENWAMNNLYDPKNADFSYLTPAQQHAKTPQQIEAEQRALKEKRKSEGKCTVCGVILNTFQEQAVGYCSTCKTR</sequence>
<dbReference type="RefSeq" id="WP_309541699.1">
    <property type="nucleotide sequence ID" value="NZ_CP133659.1"/>
</dbReference>
<feature type="transmembrane region" description="Helical" evidence="1">
    <location>
        <begin position="169"/>
        <end position="187"/>
    </location>
</feature>
<accession>A0ABY9R4T6</accession>
<organism evidence="2 3">
    <name type="scientific">Nitratidesulfovibrio liaohensis</name>
    <dbReference type="NCBI Taxonomy" id="2604158"/>
    <lineage>
        <taxon>Bacteria</taxon>
        <taxon>Pseudomonadati</taxon>
        <taxon>Thermodesulfobacteriota</taxon>
        <taxon>Desulfovibrionia</taxon>
        <taxon>Desulfovibrionales</taxon>
        <taxon>Desulfovibrionaceae</taxon>
        <taxon>Nitratidesulfovibrio</taxon>
    </lineage>
</organism>
<feature type="transmembrane region" description="Helical" evidence="1">
    <location>
        <begin position="144"/>
        <end position="163"/>
    </location>
</feature>
<name>A0ABY9R4T6_9BACT</name>
<evidence type="ECO:0000313" key="2">
    <source>
        <dbReference type="EMBL" id="WMW65744.1"/>
    </source>
</evidence>
<evidence type="ECO:0000313" key="3">
    <source>
        <dbReference type="Proteomes" id="UP001180616"/>
    </source>
</evidence>
<protein>
    <submittedName>
        <fullName evidence="2">DUF2975 domain-containing protein</fullName>
    </submittedName>
</protein>
<keyword evidence="1" id="KW-0812">Transmembrane</keyword>
<dbReference type="Proteomes" id="UP001180616">
    <property type="component" value="Chromosome"/>
</dbReference>
<keyword evidence="1" id="KW-0472">Membrane</keyword>
<evidence type="ECO:0000256" key="1">
    <source>
        <dbReference type="SAM" id="Phobius"/>
    </source>
</evidence>
<keyword evidence="1" id="KW-1133">Transmembrane helix</keyword>